<keyword evidence="4" id="KW-0067">ATP-binding</keyword>
<dbReference type="InterPro" id="IPR003593">
    <property type="entry name" value="AAA+_ATPase"/>
</dbReference>
<reference evidence="6 7" key="1">
    <citation type="submission" date="2020-07" db="EMBL/GenBank/DDBJ databases">
        <title>Sequencing the genomes of 1000 actinobacteria strains.</title>
        <authorList>
            <person name="Klenk H.-P."/>
        </authorList>
    </citation>
    <scope>NUCLEOTIDE SEQUENCE [LARGE SCALE GENOMIC DNA]</scope>
    <source>
        <strain evidence="6 7">DSM 26154</strain>
    </source>
</reference>
<dbReference type="SUPFAM" id="SSF52540">
    <property type="entry name" value="P-loop containing nucleoside triphosphate hydrolases"/>
    <property type="match status" value="1"/>
</dbReference>
<dbReference type="Pfam" id="PF00005">
    <property type="entry name" value="ABC_tran"/>
    <property type="match status" value="1"/>
</dbReference>
<keyword evidence="2" id="KW-0813">Transport</keyword>
<comment type="similarity">
    <text evidence="1">Belongs to the ABC transporter superfamily.</text>
</comment>
<evidence type="ECO:0000313" key="7">
    <source>
        <dbReference type="Proteomes" id="UP000554054"/>
    </source>
</evidence>
<gene>
    <name evidence="6" type="ORF">BJY20_002223</name>
</gene>
<dbReference type="EMBL" id="JACCAE010000001">
    <property type="protein sequence ID" value="NYF98831.1"/>
    <property type="molecule type" value="Genomic_DNA"/>
</dbReference>
<dbReference type="GO" id="GO:0016887">
    <property type="term" value="F:ATP hydrolysis activity"/>
    <property type="evidence" value="ECO:0007669"/>
    <property type="project" value="InterPro"/>
</dbReference>
<dbReference type="Proteomes" id="UP000554054">
    <property type="component" value="Unassembled WGS sequence"/>
</dbReference>
<evidence type="ECO:0000259" key="5">
    <source>
        <dbReference type="PROSITE" id="PS50893"/>
    </source>
</evidence>
<evidence type="ECO:0000256" key="4">
    <source>
        <dbReference type="ARBA" id="ARBA00022840"/>
    </source>
</evidence>
<dbReference type="PROSITE" id="PS50893">
    <property type="entry name" value="ABC_TRANSPORTER_2"/>
    <property type="match status" value="1"/>
</dbReference>
<feature type="domain" description="ABC transporter" evidence="5">
    <location>
        <begin position="2"/>
        <end position="205"/>
    </location>
</feature>
<evidence type="ECO:0000256" key="1">
    <source>
        <dbReference type="ARBA" id="ARBA00005417"/>
    </source>
</evidence>
<dbReference type="PANTHER" id="PTHR43335">
    <property type="entry name" value="ABC TRANSPORTER, ATP-BINDING PROTEIN"/>
    <property type="match status" value="1"/>
</dbReference>
<keyword evidence="7" id="KW-1185">Reference proteome</keyword>
<proteinExistence type="inferred from homology"/>
<dbReference type="PROSITE" id="PS00211">
    <property type="entry name" value="ABC_TRANSPORTER_1"/>
    <property type="match status" value="1"/>
</dbReference>
<evidence type="ECO:0000256" key="2">
    <source>
        <dbReference type="ARBA" id="ARBA00022448"/>
    </source>
</evidence>
<organism evidence="6 7">
    <name type="scientific">Janibacter cremeus</name>
    <dbReference type="NCBI Taxonomy" id="1285192"/>
    <lineage>
        <taxon>Bacteria</taxon>
        <taxon>Bacillati</taxon>
        <taxon>Actinomycetota</taxon>
        <taxon>Actinomycetes</taxon>
        <taxon>Micrococcales</taxon>
        <taxon>Intrasporangiaceae</taxon>
        <taxon>Janibacter</taxon>
    </lineage>
</organism>
<evidence type="ECO:0000313" key="6">
    <source>
        <dbReference type="EMBL" id="NYF98831.1"/>
    </source>
</evidence>
<accession>A0A852VZF9</accession>
<comment type="caution">
    <text evidence="6">The sequence shown here is derived from an EMBL/GenBank/DDBJ whole genome shotgun (WGS) entry which is preliminary data.</text>
</comment>
<keyword evidence="3" id="KW-0547">Nucleotide-binding</keyword>
<name>A0A852VZF9_9MICO</name>
<sequence length="207" mass="21749">MLTVRGLTKAFGGRTVLAGLDLEVGASEVVALVGPNGIGKSTALRCILGGESTDAGEVLLGGRRLDTRVPQTRREVCAVLGDFGVLPELTVAEHLDILARGHGAGAPSAVVVAALEEARIDHVADQVPSTLSSGQAQRFALATAMVRPWELLIADEPEQRLDDAGREWLGDWLAEQAASDRAVLVACHDPEVVRRSGASVVHLDSHD</sequence>
<dbReference type="AlphaFoldDB" id="A0A852VZF9"/>
<dbReference type="PANTHER" id="PTHR43335:SF4">
    <property type="entry name" value="ABC TRANSPORTER, ATP-BINDING PROTEIN"/>
    <property type="match status" value="1"/>
</dbReference>
<dbReference type="SMART" id="SM00382">
    <property type="entry name" value="AAA"/>
    <property type="match status" value="1"/>
</dbReference>
<dbReference type="InterPro" id="IPR017871">
    <property type="entry name" value="ABC_transporter-like_CS"/>
</dbReference>
<dbReference type="RefSeq" id="WP_185991600.1">
    <property type="nucleotide sequence ID" value="NZ_JACCAE010000001.1"/>
</dbReference>
<dbReference type="InterPro" id="IPR027417">
    <property type="entry name" value="P-loop_NTPase"/>
</dbReference>
<evidence type="ECO:0000256" key="3">
    <source>
        <dbReference type="ARBA" id="ARBA00022741"/>
    </source>
</evidence>
<dbReference type="Gene3D" id="3.40.50.300">
    <property type="entry name" value="P-loop containing nucleotide triphosphate hydrolases"/>
    <property type="match status" value="1"/>
</dbReference>
<dbReference type="InterPro" id="IPR003439">
    <property type="entry name" value="ABC_transporter-like_ATP-bd"/>
</dbReference>
<protein>
    <submittedName>
        <fullName evidence="6">ABC-type multidrug transport system ATPase subunit</fullName>
    </submittedName>
</protein>
<dbReference type="GO" id="GO:0005524">
    <property type="term" value="F:ATP binding"/>
    <property type="evidence" value="ECO:0007669"/>
    <property type="project" value="UniProtKB-KW"/>
</dbReference>